<evidence type="ECO:0000256" key="2">
    <source>
        <dbReference type="SAM" id="MobiDB-lite"/>
    </source>
</evidence>
<dbReference type="EMBL" id="CAUYUJ010019926">
    <property type="protein sequence ID" value="CAK0894642.1"/>
    <property type="molecule type" value="Genomic_DNA"/>
</dbReference>
<organism evidence="3 4">
    <name type="scientific">Prorocentrum cordatum</name>
    <dbReference type="NCBI Taxonomy" id="2364126"/>
    <lineage>
        <taxon>Eukaryota</taxon>
        <taxon>Sar</taxon>
        <taxon>Alveolata</taxon>
        <taxon>Dinophyceae</taxon>
        <taxon>Prorocentrales</taxon>
        <taxon>Prorocentraceae</taxon>
        <taxon>Prorocentrum</taxon>
    </lineage>
</organism>
<feature type="coiled-coil region" evidence="1">
    <location>
        <begin position="43"/>
        <end position="130"/>
    </location>
</feature>
<reference evidence="3" key="1">
    <citation type="submission" date="2023-10" db="EMBL/GenBank/DDBJ databases">
        <authorList>
            <person name="Chen Y."/>
            <person name="Shah S."/>
            <person name="Dougan E. K."/>
            <person name="Thang M."/>
            <person name="Chan C."/>
        </authorList>
    </citation>
    <scope>NUCLEOTIDE SEQUENCE [LARGE SCALE GENOMIC DNA]</scope>
</reference>
<accession>A0ABN9X5H7</accession>
<name>A0ABN9X5H7_9DINO</name>
<keyword evidence="1" id="KW-0175">Coiled coil</keyword>
<dbReference type="Gene3D" id="1.10.287.1490">
    <property type="match status" value="1"/>
</dbReference>
<keyword evidence="4" id="KW-1185">Reference proteome</keyword>
<feature type="non-terminal residue" evidence="3">
    <location>
        <position position="1"/>
    </location>
</feature>
<feature type="coiled-coil region" evidence="1">
    <location>
        <begin position="409"/>
        <end position="436"/>
    </location>
</feature>
<sequence>ASRVTPLQKVMDMLDEMVAKGAAAKHEEEVAFAEFHQWCDSLRDEKEKSIKEASAQIEQLTADIAKAESDAGTLAGELSALEAAIAKAESELAEAKQIRAKEAADYDAQHADFSESIDALERAVQVLKAREADVPQSLAQVRAAGYLPPKARAALAAFLETRQAPEANAYEFQSGGVVAMLEKLRHKFQDQLLALQKEEMNMKANFEALSQGLEDNIEYDTKSSKQKTAEKAARLEAAANAKGDLVVTQKTKADDEKNLEDTLTECHQKSEEFEKNQVLRKEEIDAIRKAHEILSSDEVLGNAEKYLPKLVQKAPASFAQMRSQVGEDGDSRARAAAYLQMRAKKLGSQYLLTMAAHVTEDPFGKVKKMIKDLIVKLMEEANAEADHNAFCSTELATNKQTRENKAAKAEELSATSDKLTADIELLAEEIAQLGDAIATTLAEQAEATKIRSEDKAANAQTVADAKDGQGSVEMAIKVLRDFYTRAEGAGALVQTREPYKGMQDVKGGVIGMLEVCLSDFARLETETSLAEEQAQAAYEKYMAESTESKDVKAVEKEHKEGNKADAESNLRTTKKELSLTQQELDKVLNYYDKLKADCLDTGLSYEERVKAREEEIQSLQEALKILQGEDIA</sequence>
<evidence type="ECO:0000313" key="4">
    <source>
        <dbReference type="Proteomes" id="UP001189429"/>
    </source>
</evidence>
<dbReference type="Proteomes" id="UP001189429">
    <property type="component" value="Unassembled WGS sequence"/>
</dbReference>
<evidence type="ECO:0000313" key="3">
    <source>
        <dbReference type="EMBL" id="CAK0894642.1"/>
    </source>
</evidence>
<comment type="caution">
    <text evidence="3">The sequence shown here is derived from an EMBL/GenBank/DDBJ whole genome shotgun (WGS) entry which is preliminary data.</text>
</comment>
<evidence type="ECO:0000256" key="1">
    <source>
        <dbReference type="SAM" id="Coils"/>
    </source>
</evidence>
<feature type="region of interest" description="Disordered" evidence="2">
    <location>
        <begin position="549"/>
        <end position="569"/>
    </location>
</feature>
<proteinExistence type="predicted"/>
<gene>
    <name evidence="3" type="ORF">PCOR1329_LOCUS73628</name>
</gene>
<protein>
    <submittedName>
        <fullName evidence="3">Uncharacterized protein</fullName>
    </submittedName>
</protein>